<proteinExistence type="predicted"/>
<dbReference type="AlphaFoldDB" id="A0A7J3Z714"/>
<accession>A0A7J3Z714</accession>
<protein>
    <submittedName>
        <fullName evidence="1">DUF2118 domain-containing protein</fullName>
    </submittedName>
</protein>
<sequence>MKVEKEVTSFPVAYVSEEQALSVVRDGSFKEFVNFNSRLCVDLNRLCFSETDICENGRIFVEVIYERMPEMVIDVEEGVLKSDIVIHNPATDQVLYVAKNSRVFLVEASGKGIYPLVTEGESVSSNKKIFYVVTKKFEVRVISAGVSGVVIYVGDVVGGYELANKMLCVIVREENVLKLHRCS</sequence>
<dbReference type="Gene3D" id="2.40.50.100">
    <property type="match status" value="1"/>
</dbReference>
<dbReference type="InterPro" id="IPR019217">
    <property type="entry name" value="DUF2118"/>
</dbReference>
<organism evidence="1">
    <name type="scientific">Ignisphaera aggregans</name>
    <dbReference type="NCBI Taxonomy" id="334771"/>
    <lineage>
        <taxon>Archaea</taxon>
        <taxon>Thermoproteota</taxon>
        <taxon>Thermoprotei</taxon>
        <taxon>Desulfurococcales</taxon>
        <taxon>Desulfurococcaceae</taxon>
        <taxon>Ignisphaera</taxon>
    </lineage>
</organism>
<comment type="caution">
    <text evidence="1">The sequence shown here is derived from an EMBL/GenBank/DDBJ whole genome shotgun (WGS) entry which is preliminary data.</text>
</comment>
<evidence type="ECO:0000313" key="1">
    <source>
        <dbReference type="EMBL" id="HHQ50560.1"/>
    </source>
</evidence>
<gene>
    <name evidence="1" type="ORF">ENM66_04330</name>
</gene>
<dbReference type="Pfam" id="PF09891">
    <property type="entry name" value="DUF2118"/>
    <property type="match status" value="1"/>
</dbReference>
<dbReference type="EMBL" id="DRYQ01000063">
    <property type="protein sequence ID" value="HHQ50560.1"/>
    <property type="molecule type" value="Genomic_DNA"/>
</dbReference>
<name>A0A7J3Z714_9CREN</name>
<reference evidence="1" key="1">
    <citation type="journal article" date="2020" name="mSystems">
        <title>Genome- and Community-Level Interaction Insights into Carbon Utilization and Element Cycling Functions of Hydrothermarchaeota in Hydrothermal Sediment.</title>
        <authorList>
            <person name="Zhou Z."/>
            <person name="Liu Y."/>
            <person name="Xu W."/>
            <person name="Pan J."/>
            <person name="Luo Z.H."/>
            <person name="Li M."/>
        </authorList>
    </citation>
    <scope>NUCLEOTIDE SEQUENCE [LARGE SCALE GENOMIC DNA]</scope>
    <source>
        <strain evidence="1">SpSt-1105</strain>
    </source>
</reference>